<proteinExistence type="predicted"/>
<dbReference type="AlphaFoldDB" id="A0AA37BXY5"/>
<protein>
    <submittedName>
        <fullName evidence="1">Uncharacterized protein</fullName>
    </submittedName>
</protein>
<dbReference type="Proteomes" id="UP001051844">
    <property type="component" value="Unassembled WGS sequence"/>
</dbReference>
<evidence type="ECO:0000313" key="1">
    <source>
        <dbReference type="EMBL" id="GHI46261.1"/>
    </source>
</evidence>
<sequence length="84" mass="9240">MNICARCDQPILHGEVYDRVDMHANSGGQFDVLRHLVCPGRTTDRAPAGSPRTGRAAPYTHVSSHILRCHWSTGIGSPVYRGQK</sequence>
<evidence type="ECO:0000313" key="2">
    <source>
        <dbReference type="Proteomes" id="UP001051844"/>
    </source>
</evidence>
<accession>A0AA37BXY5</accession>
<organism evidence="1 2">
    <name type="scientific">Streptomyces albidoflavus</name>
    <dbReference type="NCBI Taxonomy" id="1886"/>
    <lineage>
        <taxon>Bacteria</taxon>
        <taxon>Bacillati</taxon>
        <taxon>Actinomycetota</taxon>
        <taxon>Actinomycetes</taxon>
        <taxon>Kitasatosporales</taxon>
        <taxon>Streptomycetaceae</taxon>
        <taxon>Streptomyces</taxon>
        <taxon>Streptomyces albidoflavus group</taxon>
    </lineage>
</organism>
<comment type="caution">
    <text evidence="1">The sequence shown here is derived from an EMBL/GenBank/DDBJ whole genome shotgun (WGS) entry which is preliminary data.</text>
</comment>
<gene>
    <name evidence="1" type="ORF">ScoT_24350</name>
</gene>
<dbReference type="EMBL" id="BNDZ01000005">
    <property type="protein sequence ID" value="GHI46261.1"/>
    <property type="molecule type" value="Genomic_DNA"/>
</dbReference>
<name>A0AA37BXY5_9ACTN</name>
<reference evidence="1" key="1">
    <citation type="submission" date="2022-09" db="EMBL/GenBank/DDBJ databases">
        <title>Whole genome shotgun sequence of Streptomyces albidoflavus NBRC 12854.</title>
        <authorList>
            <person name="Komaki H."/>
            <person name="Tamura T."/>
        </authorList>
    </citation>
    <scope>NUCLEOTIDE SEQUENCE</scope>
    <source>
        <strain evidence="1">NBRC 12854</strain>
    </source>
</reference>